<dbReference type="SUPFAM" id="SSF52172">
    <property type="entry name" value="CheY-like"/>
    <property type="match status" value="1"/>
</dbReference>
<name>A0ABR9UW78_9CHRO</name>
<dbReference type="InterPro" id="IPR005467">
    <property type="entry name" value="His_kinase_dom"/>
</dbReference>
<dbReference type="Pfam" id="PF02518">
    <property type="entry name" value="HATPase_c"/>
    <property type="match status" value="1"/>
</dbReference>
<proteinExistence type="predicted"/>
<dbReference type="SMART" id="SM00387">
    <property type="entry name" value="HATPase_c"/>
    <property type="match status" value="1"/>
</dbReference>
<dbReference type="RefSeq" id="WP_193933962.1">
    <property type="nucleotide sequence ID" value="NZ_CAWPMZ010000094.1"/>
</dbReference>
<evidence type="ECO:0000256" key="10">
    <source>
        <dbReference type="ARBA" id="ARBA00023012"/>
    </source>
</evidence>
<dbReference type="InterPro" id="IPR036097">
    <property type="entry name" value="HisK_dim/P_sf"/>
</dbReference>
<comment type="caution">
    <text evidence="18">The sequence shown here is derived from an EMBL/GenBank/DDBJ whole genome shotgun (WGS) entry which is preliminary data.</text>
</comment>
<dbReference type="SMART" id="SM00388">
    <property type="entry name" value="HisKA"/>
    <property type="match status" value="1"/>
</dbReference>
<protein>
    <recommendedName>
        <fullName evidence="3">histidine kinase</fullName>
        <ecNumber evidence="3">2.7.13.3</ecNumber>
    </recommendedName>
</protein>
<feature type="domain" description="Response regulatory" evidence="16">
    <location>
        <begin position="715"/>
        <end position="828"/>
    </location>
</feature>
<feature type="modified residue" description="4-aspartylphosphate" evidence="12">
    <location>
        <position position="764"/>
    </location>
</feature>
<accession>A0ABR9UW78</accession>
<sequence>MRWLELRQYLKIANNDVYKSEGIGLHKLLIVPFVLQIFVAVAIVGYISLRNGQQAVNELADQLMDKVDKLVDQHLDSYLATPHQINQLNVDAIQLGILDVYRFEDAGQYFWKQMQVFDVSYIGYALTTGELVASGRYLDGEGITIDELSVNTQRKAYTYATDSQGNRTAVLRVYENYQPLAEAWYADAIKAGKPIWTPVYTWEDPAEHLLITASRPLYDKNNRLLGVIGADFLLTKISKFLASIDISPSGKIFIIERNGLLIASSSQEKPLTVFQGKAQRINVLQSQDALMQVIAKYIYDEFGGFAKIKQSQKLNIQCHHQRHFVHVSPWYDNLGLDWLVVIVVPESDFMAQIDTNTQMTIVLCSLALFVAIIVGTLTSQWIMRPIQKLSTASKAIANGNLDQSVKIEGVKELDVLSQSFNRMALQIKESLEQLEIRVEQRTAELKTAKQAAEAASQAKGEFLAKMSHELRTPLNAILGFTKLMHQDASITTEQKENLRIIGRSGEHLLTLINDVLDMSKIEAGCSVLNKKKFDLYTLLNSIEEMFQFKAQSKGLQLKVERTAAVPRFVYSDEVKLRQILINLLSNAIKFTQEGYVTIRVQALKEISKGSPAFKTVYFEVKDTGLGIAPHELAILFEPFVQTETGRKSEQGTGLGLAIAQNFVQLMGGELTVNSQLGKGSSFQFNIRLELADYAASQQSTIRRVIGLAPGQPTYRILVADDHLAHRRILKQMLTNVGFEVREAENGQEAIALSQSWQPHLIWMDIRMPIVSGYEAIKQIKSHPTHQVTIIALTASTLEEDTILAAGGDDILRKPVREHAIWQKLTQHLGVRYRYQINRRLANRKEATQRNVLKTDSLNVMSPRWIAELHHAAAKLDAEALLQLIDQIPSEHNFLAQALQQKVKNFDFDQLIDLAQSSSSL</sequence>
<dbReference type="Pfam" id="PF00512">
    <property type="entry name" value="HisKA"/>
    <property type="match status" value="1"/>
</dbReference>
<dbReference type="Gene3D" id="6.10.340.10">
    <property type="match status" value="1"/>
</dbReference>
<evidence type="ECO:0000256" key="12">
    <source>
        <dbReference type="PROSITE-ProRule" id="PRU00169"/>
    </source>
</evidence>
<dbReference type="CDD" id="cd16922">
    <property type="entry name" value="HATPase_EvgS-ArcB-TorS-like"/>
    <property type="match status" value="1"/>
</dbReference>
<gene>
    <name evidence="18" type="ORF">IQ230_19735</name>
</gene>
<dbReference type="PANTHER" id="PTHR45339:SF1">
    <property type="entry name" value="HYBRID SIGNAL TRANSDUCTION HISTIDINE KINASE J"/>
    <property type="match status" value="1"/>
</dbReference>
<dbReference type="SUPFAM" id="SSF47384">
    <property type="entry name" value="Homodimeric domain of signal transducing histidine kinase"/>
    <property type="match status" value="1"/>
</dbReference>
<dbReference type="SUPFAM" id="SSF55874">
    <property type="entry name" value="ATPase domain of HSP90 chaperone/DNA topoisomerase II/histidine kinase"/>
    <property type="match status" value="1"/>
</dbReference>
<keyword evidence="5 12" id="KW-0597">Phosphoprotein</keyword>
<evidence type="ECO:0000259" key="16">
    <source>
        <dbReference type="PROSITE" id="PS50110"/>
    </source>
</evidence>
<dbReference type="InterPro" id="IPR036890">
    <property type="entry name" value="HATPase_C_sf"/>
</dbReference>
<keyword evidence="10" id="KW-0902">Two-component regulatory system</keyword>
<dbReference type="CDD" id="cd17546">
    <property type="entry name" value="REC_hyHK_CKI1_RcsC-like"/>
    <property type="match status" value="1"/>
</dbReference>
<evidence type="ECO:0000256" key="4">
    <source>
        <dbReference type="ARBA" id="ARBA00022475"/>
    </source>
</evidence>
<dbReference type="CDD" id="cd12913">
    <property type="entry name" value="PDC1_MCP_like"/>
    <property type="match status" value="1"/>
</dbReference>
<evidence type="ECO:0000256" key="11">
    <source>
        <dbReference type="ARBA" id="ARBA00023136"/>
    </source>
</evidence>
<dbReference type="Gene3D" id="1.10.287.130">
    <property type="match status" value="1"/>
</dbReference>
<dbReference type="InterPro" id="IPR001789">
    <property type="entry name" value="Sig_transdc_resp-reg_receiver"/>
</dbReference>
<feature type="transmembrane region" description="Helical" evidence="14">
    <location>
        <begin position="360"/>
        <end position="383"/>
    </location>
</feature>
<dbReference type="PANTHER" id="PTHR45339">
    <property type="entry name" value="HYBRID SIGNAL TRANSDUCTION HISTIDINE KINASE J"/>
    <property type="match status" value="1"/>
</dbReference>
<evidence type="ECO:0000256" key="13">
    <source>
        <dbReference type="SAM" id="Coils"/>
    </source>
</evidence>
<reference evidence="18 19" key="1">
    <citation type="submission" date="2020-10" db="EMBL/GenBank/DDBJ databases">
        <authorList>
            <person name="Castelo-Branco R."/>
            <person name="Eusebio N."/>
            <person name="Adriana R."/>
            <person name="Vieira A."/>
            <person name="Brugerolle De Fraissinette N."/>
            <person name="Rezende De Castro R."/>
            <person name="Schneider M.P."/>
            <person name="Vasconcelos V."/>
            <person name="Leao P.N."/>
        </authorList>
    </citation>
    <scope>NUCLEOTIDE SEQUENCE [LARGE SCALE GENOMIC DNA]</scope>
    <source>
        <strain evidence="18 19">LEGE 06123</strain>
    </source>
</reference>
<feature type="coiled-coil region" evidence="13">
    <location>
        <begin position="424"/>
        <end position="458"/>
    </location>
</feature>
<keyword evidence="19" id="KW-1185">Reference proteome</keyword>
<dbReference type="InterPro" id="IPR004358">
    <property type="entry name" value="Sig_transdc_His_kin-like_C"/>
</dbReference>
<evidence type="ECO:0000259" key="15">
    <source>
        <dbReference type="PROSITE" id="PS50109"/>
    </source>
</evidence>
<dbReference type="Pfam" id="PF00072">
    <property type="entry name" value="Response_reg"/>
    <property type="match status" value="1"/>
</dbReference>
<dbReference type="Gene3D" id="3.40.50.2300">
    <property type="match status" value="1"/>
</dbReference>
<keyword evidence="8" id="KW-0418">Kinase</keyword>
<evidence type="ECO:0000256" key="7">
    <source>
        <dbReference type="ARBA" id="ARBA00022692"/>
    </source>
</evidence>
<dbReference type="CDD" id="cd00082">
    <property type="entry name" value="HisKA"/>
    <property type="match status" value="1"/>
</dbReference>
<dbReference type="Proteomes" id="UP000651156">
    <property type="component" value="Unassembled WGS sequence"/>
</dbReference>
<evidence type="ECO:0000256" key="14">
    <source>
        <dbReference type="SAM" id="Phobius"/>
    </source>
</evidence>
<dbReference type="CDD" id="cd06225">
    <property type="entry name" value="HAMP"/>
    <property type="match status" value="1"/>
</dbReference>
<dbReference type="SUPFAM" id="SSF158472">
    <property type="entry name" value="HAMP domain-like"/>
    <property type="match status" value="1"/>
</dbReference>
<dbReference type="InterPro" id="IPR033479">
    <property type="entry name" value="dCache_1"/>
</dbReference>
<dbReference type="InterPro" id="IPR003661">
    <property type="entry name" value="HisK_dim/P_dom"/>
</dbReference>
<feature type="domain" description="HAMP" evidence="17">
    <location>
        <begin position="380"/>
        <end position="432"/>
    </location>
</feature>
<dbReference type="EMBL" id="JADEWN010000058">
    <property type="protein sequence ID" value="MBE9192539.1"/>
    <property type="molecule type" value="Genomic_DNA"/>
</dbReference>
<dbReference type="Pfam" id="PF02743">
    <property type="entry name" value="dCache_1"/>
    <property type="match status" value="1"/>
</dbReference>
<dbReference type="Gene3D" id="3.30.565.10">
    <property type="entry name" value="Histidine kinase-like ATPase, C-terminal domain"/>
    <property type="match status" value="1"/>
</dbReference>
<organism evidence="18 19">
    <name type="scientific">Gloeocapsopsis crepidinum LEGE 06123</name>
    <dbReference type="NCBI Taxonomy" id="588587"/>
    <lineage>
        <taxon>Bacteria</taxon>
        <taxon>Bacillati</taxon>
        <taxon>Cyanobacteriota</taxon>
        <taxon>Cyanophyceae</taxon>
        <taxon>Oscillatoriophycideae</taxon>
        <taxon>Chroococcales</taxon>
        <taxon>Chroococcaceae</taxon>
        <taxon>Gloeocapsopsis</taxon>
    </lineage>
</organism>
<comment type="subcellular location">
    <subcellularLocation>
        <location evidence="2">Cell membrane</location>
        <topology evidence="2">Multi-pass membrane protein</topology>
    </subcellularLocation>
</comment>
<dbReference type="Gene3D" id="3.30.450.20">
    <property type="entry name" value="PAS domain"/>
    <property type="match status" value="1"/>
</dbReference>
<evidence type="ECO:0000313" key="18">
    <source>
        <dbReference type="EMBL" id="MBE9192539.1"/>
    </source>
</evidence>
<evidence type="ECO:0000256" key="1">
    <source>
        <dbReference type="ARBA" id="ARBA00000085"/>
    </source>
</evidence>
<dbReference type="PROSITE" id="PS50109">
    <property type="entry name" value="HIS_KIN"/>
    <property type="match status" value="1"/>
</dbReference>
<evidence type="ECO:0000256" key="5">
    <source>
        <dbReference type="ARBA" id="ARBA00022553"/>
    </source>
</evidence>
<feature type="transmembrane region" description="Helical" evidence="14">
    <location>
        <begin position="28"/>
        <end position="49"/>
    </location>
</feature>
<evidence type="ECO:0000313" key="19">
    <source>
        <dbReference type="Proteomes" id="UP000651156"/>
    </source>
</evidence>
<evidence type="ECO:0000256" key="2">
    <source>
        <dbReference type="ARBA" id="ARBA00004651"/>
    </source>
</evidence>
<keyword evidence="11 14" id="KW-0472">Membrane</keyword>
<evidence type="ECO:0000259" key="17">
    <source>
        <dbReference type="PROSITE" id="PS50885"/>
    </source>
</evidence>
<evidence type="ECO:0000256" key="8">
    <source>
        <dbReference type="ARBA" id="ARBA00022777"/>
    </source>
</evidence>
<dbReference type="PROSITE" id="PS50885">
    <property type="entry name" value="HAMP"/>
    <property type="match status" value="1"/>
</dbReference>
<feature type="domain" description="Histidine kinase" evidence="15">
    <location>
        <begin position="465"/>
        <end position="690"/>
    </location>
</feature>
<keyword evidence="13" id="KW-0175">Coiled coil</keyword>
<dbReference type="SMART" id="SM00448">
    <property type="entry name" value="REC"/>
    <property type="match status" value="1"/>
</dbReference>
<dbReference type="PROSITE" id="PS50110">
    <property type="entry name" value="RESPONSE_REGULATORY"/>
    <property type="match status" value="1"/>
</dbReference>
<dbReference type="InterPro" id="IPR011006">
    <property type="entry name" value="CheY-like_superfamily"/>
</dbReference>
<dbReference type="EC" id="2.7.13.3" evidence="3"/>
<dbReference type="SMART" id="SM00304">
    <property type="entry name" value="HAMP"/>
    <property type="match status" value="1"/>
</dbReference>
<dbReference type="InterPro" id="IPR003660">
    <property type="entry name" value="HAMP_dom"/>
</dbReference>
<dbReference type="Pfam" id="PF00672">
    <property type="entry name" value="HAMP"/>
    <property type="match status" value="1"/>
</dbReference>
<keyword evidence="9 14" id="KW-1133">Transmembrane helix</keyword>
<dbReference type="PRINTS" id="PR00344">
    <property type="entry name" value="BCTRLSENSOR"/>
</dbReference>
<dbReference type="InterPro" id="IPR003594">
    <property type="entry name" value="HATPase_dom"/>
</dbReference>
<evidence type="ECO:0000256" key="9">
    <source>
        <dbReference type="ARBA" id="ARBA00022989"/>
    </source>
</evidence>
<keyword evidence="6" id="KW-0808">Transferase</keyword>
<evidence type="ECO:0000256" key="6">
    <source>
        <dbReference type="ARBA" id="ARBA00022679"/>
    </source>
</evidence>
<comment type="catalytic activity">
    <reaction evidence="1">
        <text>ATP + protein L-histidine = ADP + protein N-phospho-L-histidine.</text>
        <dbReference type="EC" id="2.7.13.3"/>
    </reaction>
</comment>
<keyword evidence="7 14" id="KW-0812">Transmembrane</keyword>
<keyword evidence="4" id="KW-1003">Cell membrane</keyword>
<evidence type="ECO:0000256" key="3">
    <source>
        <dbReference type="ARBA" id="ARBA00012438"/>
    </source>
</evidence>